<feature type="compositionally biased region" description="Polar residues" evidence="5">
    <location>
        <begin position="1"/>
        <end position="18"/>
    </location>
</feature>
<evidence type="ECO:0000313" key="7">
    <source>
        <dbReference type="EMBL" id="GAC16037.1"/>
    </source>
</evidence>
<comment type="caution">
    <text evidence="7">The sequence shown here is derived from an EMBL/GenBank/DDBJ whole genome shotgun (WGS) entry which is preliminary data.</text>
</comment>
<organism evidence="7 8">
    <name type="scientific">Aliiglaciecola lipolytica E3</name>
    <dbReference type="NCBI Taxonomy" id="1127673"/>
    <lineage>
        <taxon>Bacteria</taxon>
        <taxon>Pseudomonadati</taxon>
        <taxon>Pseudomonadota</taxon>
        <taxon>Gammaproteobacteria</taxon>
        <taxon>Alteromonadales</taxon>
        <taxon>Alteromonadaceae</taxon>
        <taxon>Aliiglaciecola</taxon>
    </lineage>
</organism>
<dbReference type="Gene3D" id="1.10.357.10">
    <property type="entry name" value="Tetracycline Repressor, domain 2"/>
    <property type="match status" value="1"/>
</dbReference>
<evidence type="ECO:0000256" key="1">
    <source>
        <dbReference type="ARBA" id="ARBA00023015"/>
    </source>
</evidence>
<dbReference type="InterPro" id="IPR050109">
    <property type="entry name" value="HTH-type_TetR-like_transc_reg"/>
</dbReference>
<dbReference type="GO" id="GO:0000976">
    <property type="term" value="F:transcription cis-regulatory region binding"/>
    <property type="evidence" value="ECO:0007669"/>
    <property type="project" value="TreeGrafter"/>
</dbReference>
<dbReference type="InterPro" id="IPR001647">
    <property type="entry name" value="HTH_TetR"/>
</dbReference>
<dbReference type="eggNOG" id="COG1309">
    <property type="taxonomic scope" value="Bacteria"/>
</dbReference>
<dbReference type="Proteomes" id="UP000006334">
    <property type="component" value="Unassembled WGS sequence"/>
</dbReference>
<evidence type="ECO:0000256" key="5">
    <source>
        <dbReference type="SAM" id="MobiDB-lite"/>
    </source>
</evidence>
<feature type="region of interest" description="Disordered" evidence="5">
    <location>
        <begin position="1"/>
        <end position="24"/>
    </location>
</feature>
<dbReference type="PRINTS" id="PR00455">
    <property type="entry name" value="HTHTETR"/>
</dbReference>
<dbReference type="InterPro" id="IPR009057">
    <property type="entry name" value="Homeodomain-like_sf"/>
</dbReference>
<dbReference type="Pfam" id="PF00440">
    <property type="entry name" value="TetR_N"/>
    <property type="match status" value="1"/>
</dbReference>
<proteinExistence type="predicted"/>
<dbReference type="PANTHER" id="PTHR30055">
    <property type="entry name" value="HTH-TYPE TRANSCRIPTIONAL REGULATOR RUTR"/>
    <property type="match status" value="1"/>
</dbReference>
<dbReference type="RefSeq" id="WP_008845840.1">
    <property type="nucleotide sequence ID" value="NZ_BAEN01000065.1"/>
</dbReference>
<dbReference type="InterPro" id="IPR039536">
    <property type="entry name" value="TetR_C_Proteobacteria"/>
</dbReference>
<dbReference type="AlphaFoldDB" id="K6YCW3"/>
<keyword evidence="3" id="KW-0804">Transcription</keyword>
<protein>
    <submittedName>
        <fullName evidence="7">Transcriptional regulator, TetR family protein</fullName>
    </submittedName>
</protein>
<dbReference type="PANTHER" id="PTHR30055:SF146">
    <property type="entry name" value="HTH-TYPE TRANSCRIPTIONAL DUAL REGULATOR CECR"/>
    <property type="match status" value="1"/>
</dbReference>
<gene>
    <name evidence="7" type="ORF">GLIP_3423</name>
</gene>
<dbReference type="Gene3D" id="1.10.10.60">
    <property type="entry name" value="Homeodomain-like"/>
    <property type="match status" value="1"/>
</dbReference>
<evidence type="ECO:0000256" key="3">
    <source>
        <dbReference type="ARBA" id="ARBA00023163"/>
    </source>
</evidence>
<keyword evidence="1" id="KW-0805">Transcription regulation</keyword>
<accession>K6YCW3</accession>
<feature type="domain" description="HTH tetR-type" evidence="6">
    <location>
        <begin position="25"/>
        <end position="85"/>
    </location>
</feature>
<reference evidence="7 8" key="1">
    <citation type="journal article" date="2017" name="Antonie Van Leeuwenhoek">
        <title>Rhizobium rhizosphaerae sp. nov., a novel species isolated from rice rhizosphere.</title>
        <authorList>
            <person name="Zhao J.J."/>
            <person name="Zhang J."/>
            <person name="Zhang R.J."/>
            <person name="Zhang C.W."/>
            <person name="Yin H.Q."/>
            <person name="Zhang X.X."/>
        </authorList>
    </citation>
    <scope>NUCLEOTIDE SEQUENCE [LARGE SCALE GENOMIC DNA]</scope>
    <source>
        <strain evidence="7 8">E3</strain>
    </source>
</reference>
<dbReference type="PROSITE" id="PS50977">
    <property type="entry name" value="HTH_TETR_2"/>
    <property type="match status" value="1"/>
</dbReference>
<evidence type="ECO:0000256" key="2">
    <source>
        <dbReference type="ARBA" id="ARBA00023125"/>
    </source>
</evidence>
<sequence>MAQPEPQKSANCMNNQNKVGRPKSEEKRVNILIAASNLFLAQGFSSTSMDQVAKQAEVSKQTVYSHFSNKDALFTAVITYKCSQYQLGEEHMRDFEQDPFDALQTYGNQIINLLQDEQSVAMHRVVIGEITTNPHVAEMFYEAGPLHGINILRDYFQRNIHLRLDKTKAEYWSYTLFNMLKGDFYLRSLLGLPFSKSETKQSELVTRVVSQVLQLIEAER</sequence>
<dbReference type="SUPFAM" id="SSF46689">
    <property type="entry name" value="Homeodomain-like"/>
    <property type="match status" value="1"/>
</dbReference>
<evidence type="ECO:0000256" key="4">
    <source>
        <dbReference type="PROSITE-ProRule" id="PRU00335"/>
    </source>
</evidence>
<name>K6YCW3_9ALTE</name>
<dbReference type="EMBL" id="BAEN01000065">
    <property type="protein sequence ID" value="GAC16037.1"/>
    <property type="molecule type" value="Genomic_DNA"/>
</dbReference>
<feature type="DNA-binding region" description="H-T-H motif" evidence="4">
    <location>
        <begin position="48"/>
        <end position="67"/>
    </location>
</feature>
<dbReference type="GO" id="GO:0003700">
    <property type="term" value="F:DNA-binding transcription factor activity"/>
    <property type="evidence" value="ECO:0007669"/>
    <property type="project" value="TreeGrafter"/>
</dbReference>
<keyword evidence="2 4" id="KW-0238">DNA-binding</keyword>
<keyword evidence="8" id="KW-1185">Reference proteome</keyword>
<dbReference type="STRING" id="1127673.GLIP_3423"/>
<evidence type="ECO:0000259" key="6">
    <source>
        <dbReference type="PROSITE" id="PS50977"/>
    </source>
</evidence>
<dbReference type="FunFam" id="1.10.10.60:FF:000141">
    <property type="entry name" value="TetR family transcriptional regulator"/>
    <property type="match status" value="1"/>
</dbReference>
<evidence type="ECO:0000313" key="8">
    <source>
        <dbReference type="Proteomes" id="UP000006334"/>
    </source>
</evidence>
<dbReference type="Pfam" id="PF14246">
    <property type="entry name" value="TetR_C_7"/>
    <property type="match status" value="1"/>
</dbReference>
<dbReference type="OrthoDB" id="8535430at2"/>